<evidence type="ECO:0000256" key="1">
    <source>
        <dbReference type="SAM" id="Phobius"/>
    </source>
</evidence>
<name>A0A0A9FEN2_ARUDO</name>
<protein>
    <submittedName>
        <fullName evidence="2">Uncharacterized protein</fullName>
    </submittedName>
</protein>
<reference evidence="2" key="2">
    <citation type="journal article" date="2015" name="Data Brief">
        <title>Shoot transcriptome of the giant reed, Arundo donax.</title>
        <authorList>
            <person name="Barrero R.A."/>
            <person name="Guerrero F.D."/>
            <person name="Moolhuijzen P."/>
            <person name="Goolsby J.A."/>
            <person name="Tidwell J."/>
            <person name="Bellgard S.E."/>
            <person name="Bellgard M.I."/>
        </authorList>
    </citation>
    <scope>NUCLEOTIDE SEQUENCE</scope>
    <source>
        <tissue evidence="2">Shoot tissue taken approximately 20 cm above the soil surface</tissue>
    </source>
</reference>
<keyword evidence="1" id="KW-0472">Membrane</keyword>
<accession>A0A0A9FEN2</accession>
<evidence type="ECO:0000313" key="2">
    <source>
        <dbReference type="EMBL" id="JAE11500.1"/>
    </source>
</evidence>
<dbReference type="EMBL" id="GBRH01186396">
    <property type="protein sequence ID" value="JAE11500.1"/>
    <property type="molecule type" value="Transcribed_RNA"/>
</dbReference>
<keyword evidence="1" id="KW-1133">Transmembrane helix</keyword>
<keyword evidence="1" id="KW-0812">Transmembrane</keyword>
<dbReference type="AlphaFoldDB" id="A0A0A9FEN2"/>
<sequence>MCLDFLDHCFLFAMPITILTDVLFVLTTLQCFGSRLFIFAFHHIERCVIYIYNLAWPWL</sequence>
<reference evidence="2" key="1">
    <citation type="submission" date="2014-09" db="EMBL/GenBank/DDBJ databases">
        <authorList>
            <person name="Magalhaes I.L.F."/>
            <person name="Oliveira U."/>
            <person name="Santos F.R."/>
            <person name="Vidigal T.H.D.A."/>
            <person name="Brescovit A.D."/>
            <person name="Santos A.J."/>
        </authorList>
    </citation>
    <scope>NUCLEOTIDE SEQUENCE</scope>
    <source>
        <tissue evidence="2">Shoot tissue taken approximately 20 cm above the soil surface</tissue>
    </source>
</reference>
<proteinExistence type="predicted"/>
<feature type="transmembrane region" description="Helical" evidence="1">
    <location>
        <begin position="12"/>
        <end position="32"/>
    </location>
</feature>
<organism evidence="2">
    <name type="scientific">Arundo donax</name>
    <name type="common">Giant reed</name>
    <name type="synonym">Donax arundinaceus</name>
    <dbReference type="NCBI Taxonomy" id="35708"/>
    <lineage>
        <taxon>Eukaryota</taxon>
        <taxon>Viridiplantae</taxon>
        <taxon>Streptophyta</taxon>
        <taxon>Embryophyta</taxon>
        <taxon>Tracheophyta</taxon>
        <taxon>Spermatophyta</taxon>
        <taxon>Magnoliopsida</taxon>
        <taxon>Liliopsida</taxon>
        <taxon>Poales</taxon>
        <taxon>Poaceae</taxon>
        <taxon>PACMAD clade</taxon>
        <taxon>Arundinoideae</taxon>
        <taxon>Arundineae</taxon>
        <taxon>Arundo</taxon>
    </lineage>
</organism>